<dbReference type="eggNOG" id="COG1235">
    <property type="taxonomic scope" value="Bacteria"/>
</dbReference>
<dbReference type="Gene3D" id="3.60.15.10">
    <property type="entry name" value="Ribonuclease Z/Hydroxyacylglutathione hydrolase-like"/>
    <property type="match status" value="1"/>
</dbReference>
<dbReference type="Pfam" id="PF12706">
    <property type="entry name" value="Lactamase_B_2"/>
    <property type="match status" value="1"/>
</dbReference>
<dbReference type="InterPro" id="IPR036866">
    <property type="entry name" value="RibonucZ/Hydroxyglut_hydro"/>
</dbReference>
<dbReference type="PANTHER" id="PTHR47619:SF1">
    <property type="entry name" value="EXODEOXYRIBONUCLEASE WALJ"/>
    <property type="match status" value="1"/>
</dbReference>
<dbReference type="InterPro" id="IPR052533">
    <property type="entry name" value="WalJ/YycJ-like"/>
</dbReference>
<dbReference type="SUPFAM" id="SSF56281">
    <property type="entry name" value="Metallo-hydrolase/oxidoreductase"/>
    <property type="match status" value="1"/>
</dbReference>
<dbReference type="EMBL" id="CM001403">
    <property type="protein sequence ID" value="EHQ29153.1"/>
    <property type="molecule type" value="Genomic_DNA"/>
</dbReference>
<feature type="domain" description="Metallo-beta-lactamase" evidence="1">
    <location>
        <begin position="15"/>
        <end position="181"/>
    </location>
</feature>
<organism evidence="2 3">
    <name type="scientific">Mucilaginibacter paludis DSM 18603</name>
    <dbReference type="NCBI Taxonomy" id="714943"/>
    <lineage>
        <taxon>Bacteria</taxon>
        <taxon>Pseudomonadati</taxon>
        <taxon>Bacteroidota</taxon>
        <taxon>Sphingobacteriia</taxon>
        <taxon>Sphingobacteriales</taxon>
        <taxon>Sphingobacteriaceae</taxon>
        <taxon>Mucilaginibacter</taxon>
    </lineage>
</organism>
<dbReference type="HOGENOM" id="CLU_073253_1_0_10"/>
<dbReference type="RefSeq" id="WP_008510187.1">
    <property type="nucleotide sequence ID" value="NZ_CM001403.1"/>
</dbReference>
<evidence type="ECO:0000259" key="1">
    <source>
        <dbReference type="SMART" id="SM00849"/>
    </source>
</evidence>
<protein>
    <submittedName>
        <fullName evidence="2">Beta-lactamase</fullName>
    </submittedName>
</protein>
<accession>H1YAN3</accession>
<evidence type="ECO:0000313" key="2">
    <source>
        <dbReference type="EMBL" id="EHQ29153.1"/>
    </source>
</evidence>
<dbReference type="PANTHER" id="PTHR47619">
    <property type="entry name" value="METALLO-HYDROLASE YYCJ-RELATED"/>
    <property type="match status" value="1"/>
</dbReference>
<dbReference type="InterPro" id="IPR001279">
    <property type="entry name" value="Metallo-B-lactamas"/>
</dbReference>
<gene>
    <name evidence="2" type="ORF">Mucpa_5075</name>
</gene>
<dbReference type="STRING" id="714943.Mucpa_5075"/>
<evidence type="ECO:0000313" key="3">
    <source>
        <dbReference type="Proteomes" id="UP000002774"/>
    </source>
</evidence>
<reference evidence="2" key="1">
    <citation type="submission" date="2011-09" db="EMBL/GenBank/DDBJ databases">
        <title>The permanent draft genome of Mucilaginibacter paludis DSM 18603.</title>
        <authorList>
            <consortium name="US DOE Joint Genome Institute (JGI-PGF)"/>
            <person name="Lucas S."/>
            <person name="Han J."/>
            <person name="Lapidus A."/>
            <person name="Bruce D."/>
            <person name="Goodwin L."/>
            <person name="Pitluck S."/>
            <person name="Peters L."/>
            <person name="Kyrpides N."/>
            <person name="Mavromatis K."/>
            <person name="Ivanova N."/>
            <person name="Mikhailova N."/>
            <person name="Held B."/>
            <person name="Detter J.C."/>
            <person name="Tapia R."/>
            <person name="Han C."/>
            <person name="Land M."/>
            <person name="Hauser L."/>
            <person name="Markowitz V."/>
            <person name="Cheng J.-F."/>
            <person name="Hugenholtz P."/>
            <person name="Woyke T."/>
            <person name="Wu D."/>
            <person name="Tindall B."/>
            <person name="Brambilla E."/>
            <person name="Klenk H.-P."/>
            <person name="Eisen J.A."/>
        </authorList>
    </citation>
    <scope>NUCLEOTIDE SEQUENCE [LARGE SCALE GENOMIC DNA]</scope>
    <source>
        <strain evidence="2">DSM 18603</strain>
    </source>
</reference>
<keyword evidence="3" id="KW-1185">Reference proteome</keyword>
<sequence>MVMSLFITSLNSGSNGNCYYVGNEQDAILVDAGISCRETEKRMQRLGLSMHNVRAVFISHEHSDHIRGLPVLAKKYQLPVYITPRTLQYGGLALDENLVIPFRGYEPVRVGDLLVTAFPKLHDASDPHSFIISYRDVKVGVFTDIGSPCDNLISHFAQCHAAFLEANYDEAMLEQGRYPYHLKRRIRGGNGHLSNSQALEVFKVHRPSFMSHLLLSHLSKDNNCPQLVQDLFNLHANGTNIIIASRFEETAVYRITGTPQLHQSEFSMMPVQFSLF</sequence>
<dbReference type="SMART" id="SM00849">
    <property type="entry name" value="Lactamase_B"/>
    <property type="match status" value="1"/>
</dbReference>
<proteinExistence type="predicted"/>
<dbReference type="Proteomes" id="UP000002774">
    <property type="component" value="Chromosome"/>
</dbReference>
<name>H1YAN3_9SPHI</name>
<dbReference type="AlphaFoldDB" id="H1YAN3"/>